<evidence type="ECO:0008006" key="5">
    <source>
        <dbReference type="Google" id="ProtNLM"/>
    </source>
</evidence>
<dbReference type="Pfam" id="PF24110">
    <property type="entry name" value="DUF7385"/>
    <property type="match status" value="1"/>
</dbReference>
<gene>
    <name evidence="1" type="ORF">AArc1_1206</name>
    <name evidence="2" type="ORF">AArcMg_2520</name>
</gene>
<dbReference type="KEGG" id="nan:AArc1_1206"/>
<dbReference type="KEGG" id="nag:AArcMg_2520"/>
<reference evidence="3" key="2">
    <citation type="submission" date="2018-02" db="EMBL/GenBank/DDBJ databases">
        <title>Phenotypic and genomic properties of facultatively anaerobic sulfur-reducing natronoarchaea from hypersaline soda lakes.</title>
        <authorList>
            <person name="Sorokin D.Y."/>
            <person name="Kublanov I.V."/>
            <person name="Roman P."/>
            <person name="Sinninghe Damste J.S."/>
            <person name="Golyshin P.N."/>
            <person name="Rojo D."/>
            <person name="Ciordia S."/>
            <person name="Mena M.D.C."/>
            <person name="Ferrer M."/>
            <person name="Messina E."/>
            <person name="Smedile F."/>
            <person name="La Spada G."/>
            <person name="La Cono V."/>
            <person name="Yakimov M.M."/>
        </authorList>
    </citation>
    <scope>NUCLEOTIDE SEQUENCE [LARGE SCALE GENOMIC DNA]</scope>
    <source>
        <strain evidence="3">AArc-Mg</strain>
    </source>
</reference>
<proteinExistence type="predicted"/>
<accession>A0A346PDF1</accession>
<dbReference type="RefSeq" id="WP_117363714.1">
    <property type="nucleotide sequence ID" value="NZ_CP024047.1"/>
</dbReference>
<evidence type="ECO:0000313" key="2">
    <source>
        <dbReference type="EMBL" id="AXR82511.1"/>
    </source>
</evidence>
<reference evidence="2" key="3">
    <citation type="journal article" date="2019" name="Int. J. Syst. Evol. Microbiol.">
        <title>Natronolimnobius sulfurireducens sp. nov. and Halalkaliarchaeum desulfuricum gen. nov., sp. nov., the first sulfur-respiring alkaliphilic haloarchaea from hypersaline alkaline lakes.</title>
        <authorList>
            <person name="Sorokin D.Y."/>
            <person name="Yakimov M."/>
            <person name="Messina E."/>
            <person name="Merkel A.Y."/>
            <person name="Bale N.J."/>
            <person name="Sinninghe Damste J.S."/>
        </authorList>
    </citation>
    <scope>NUCLEOTIDE SEQUENCE</scope>
    <source>
        <strain evidence="2">AArc-Mg</strain>
        <strain evidence="1">AArc1</strain>
    </source>
</reference>
<reference evidence="4" key="1">
    <citation type="submission" date="2017-10" db="EMBL/GenBank/DDBJ databases">
        <title>Phenotypic and genomic properties of facultatively anaerobic sulfur-reducing natronoarchaea from hypersaline soda lakes.</title>
        <authorList>
            <person name="Sorokin D.Y."/>
            <person name="Kublanov I.V."/>
            <person name="Roman P."/>
            <person name="Sinninghe Damste J.S."/>
            <person name="Golyshin P.N."/>
            <person name="Rojo D."/>
            <person name="Ciordia S."/>
            <person name="Mena Md.C."/>
            <person name="Ferrer M."/>
            <person name="Messina E."/>
            <person name="Smedile F."/>
            <person name="La Spada G."/>
            <person name="La Cono V."/>
            <person name="Yakimov M.M."/>
        </authorList>
    </citation>
    <scope>NUCLEOTIDE SEQUENCE [LARGE SCALE GENOMIC DNA]</scope>
    <source>
        <strain evidence="4">AArc1</strain>
    </source>
</reference>
<protein>
    <recommendedName>
        <fullName evidence="5">Flagella cluster protein</fullName>
    </recommendedName>
</protein>
<dbReference type="OrthoDB" id="191000at2157"/>
<dbReference type="AlphaFoldDB" id="A0A346PSL6"/>
<keyword evidence="3" id="KW-1185">Reference proteome</keyword>
<dbReference type="InterPro" id="IPR055809">
    <property type="entry name" value="DUF7385"/>
</dbReference>
<dbReference type="EMBL" id="CP024047">
    <property type="protein sequence ID" value="AXR77546.1"/>
    <property type="molecule type" value="Genomic_DNA"/>
</dbReference>
<dbReference type="GeneID" id="37643014"/>
<evidence type="ECO:0000313" key="4">
    <source>
        <dbReference type="Proteomes" id="UP000258707"/>
    </source>
</evidence>
<sequence>MDPEFDVHDHRHQLKQLRDSGETAVFENRDDLTCPACSTPFVRLMIVETPTISFPPTDGNRFCLVRRADDVVVFRH</sequence>
<dbReference type="Proteomes" id="UP000258707">
    <property type="component" value="Chromosome"/>
</dbReference>
<organism evidence="2 3">
    <name type="scientific">Natrarchaeobaculum sulfurireducens</name>
    <dbReference type="NCBI Taxonomy" id="2044521"/>
    <lineage>
        <taxon>Archaea</taxon>
        <taxon>Methanobacteriati</taxon>
        <taxon>Methanobacteriota</taxon>
        <taxon>Stenosarchaea group</taxon>
        <taxon>Halobacteria</taxon>
        <taxon>Halobacteriales</taxon>
        <taxon>Natrialbaceae</taxon>
        <taxon>Natrarchaeobaculum</taxon>
    </lineage>
</organism>
<name>A0A346PSL6_9EURY</name>
<dbReference type="Proteomes" id="UP000258613">
    <property type="component" value="Chromosome"/>
</dbReference>
<evidence type="ECO:0000313" key="1">
    <source>
        <dbReference type="EMBL" id="AXR77546.1"/>
    </source>
</evidence>
<dbReference type="EMBL" id="CP027033">
    <property type="protein sequence ID" value="AXR82511.1"/>
    <property type="molecule type" value="Genomic_DNA"/>
</dbReference>
<evidence type="ECO:0000313" key="3">
    <source>
        <dbReference type="Proteomes" id="UP000258613"/>
    </source>
</evidence>
<accession>A0A346PSL6</accession>